<dbReference type="Gene3D" id="3.30.9.10">
    <property type="entry name" value="D-Amino Acid Oxidase, subunit A, domain 2"/>
    <property type="match status" value="1"/>
</dbReference>
<feature type="domain" description="FAD dependent oxidoreductase" evidence="2">
    <location>
        <begin position="16"/>
        <end position="376"/>
    </location>
</feature>
<dbReference type="InterPro" id="IPR006076">
    <property type="entry name" value="FAD-dep_OxRdtase"/>
</dbReference>
<dbReference type="PATRIC" id="fig|1675527.3.peg.3794"/>
<dbReference type="Gene3D" id="3.50.50.60">
    <property type="entry name" value="FAD/NAD(P)-binding domain"/>
    <property type="match status" value="1"/>
</dbReference>
<evidence type="ECO:0000313" key="3">
    <source>
        <dbReference type="EMBL" id="KMW58646.1"/>
    </source>
</evidence>
<evidence type="ECO:0000259" key="2">
    <source>
        <dbReference type="Pfam" id="PF01266"/>
    </source>
</evidence>
<gene>
    <name evidence="3" type="ORF">AIOL_003624</name>
</gene>
<accession>A0A0J9E7H6</accession>
<dbReference type="SUPFAM" id="SSF51905">
    <property type="entry name" value="FAD/NAD(P)-binding domain"/>
    <property type="match status" value="1"/>
</dbReference>
<comment type="caution">
    <text evidence="3">The sequence shown here is derived from an EMBL/GenBank/DDBJ whole genome shotgun (WGS) entry which is preliminary data.</text>
</comment>
<dbReference type="InterPro" id="IPR036188">
    <property type="entry name" value="FAD/NAD-bd_sf"/>
</dbReference>
<dbReference type="GO" id="GO:0005737">
    <property type="term" value="C:cytoplasm"/>
    <property type="evidence" value="ECO:0007669"/>
    <property type="project" value="TreeGrafter"/>
</dbReference>
<dbReference type="OrthoDB" id="9806452at2"/>
<dbReference type="AlphaFoldDB" id="A0A0J9E7H6"/>
<name>A0A0J9E7H6_9RHOB</name>
<dbReference type="PANTHER" id="PTHR13847">
    <property type="entry name" value="SARCOSINE DEHYDROGENASE-RELATED"/>
    <property type="match status" value="1"/>
</dbReference>
<dbReference type="RefSeq" id="WP_049644233.1">
    <property type="nucleotide sequence ID" value="NZ_LFTY01000002.1"/>
</dbReference>
<evidence type="ECO:0000313" key="4">
    <source>
        <dbReference type="Proteomes" id="UP000037178"/>
    </source>
</evidence>
<dbReference type="EMBL" id="LFTY01000002">
    <property type="protein sequence ID" value="KMW58646.1"/>
    <property type="molecule type" value="Genomic_DNA"/>
</dbReference>
<reference evidence="3 4" key="1">
    <citation type="submission" date="2015-06" db="EMBL/GenBank/DDBJ databases">
        <title>Draft genome sequence of an Alphaproteobacteria species associated to the Mediterranean sponge Oscarella lobularis.</title>
        <authorList>
            <person name="Jourda C."/>
            <person name="Santini S."/>
            <person name="Claverie J.-M."/>
        </authorList>
    </citation>
    <scope>NUCLEOTIDE SEQUENCE [LARGE SCALE GENOMIC DNA]</scope>
    <source>
        <strain evidence="3">IGS</strain>
    </source>
</reference>
<sequence>MASGAFAKSPGQASYDVIIIGGAIMGSSTAWFLTDNRDFDGSVLVVERDPSFEACSTAHTNSCVRQQFSEELNVRISQFTADFVKNLRAHMGGDERVPELGIQSYGYMYLADNEGFADVLRANQKVQLDCGAETQLMRAEEIAAKYPFYNVDDIVLGSINTKDEGYWDGGTVFDWFRRSARERGVEYIDNEVVAITKNAAGNRVESVTLASGEVVACGQVVNASGPRGARTAAMAGLELPVEPRKRFTWIFSAEQPLEQELPLTIDPSGVHMRQDGPRTYLAGCAADPDPAVAFDDFAMDHNRWQDHVWPIIATRIPQFEAIKVVTEWAGHYAFNTFDQNAVVGPHMEVENFLFLNGFSGHGLQQSPAMGRGTAEWLTYGAFRALDLTPFRYDRIAQGRPFVEKAVI</sequence>
<dbReference type="Pfam" id="PF01266">
    <property type="entry name" value="DAO"/>
    <property type="match status" value="1"/>
</dbReference>
<organism evidence="3 4">
    <name type="scientific">Candidatus Rhodobacter oscarellae</name>
    <dbReference type="NCBI Taxonomy" id="1675527"/>
    <lineage>
        <taxon>Bacteria</taxon>
        <taxon>Pseudomonadati</taxon>
        <taxon>Pseudomonadota</taxon>
        <taxon>Alphaproteobacteria</taxon>
        <taxon>Rhodobacterales</taxon>
        <taxon>Rhodobacter group</taxon>
        <taxon>Rhodobacter</taxon>
    </lineage>
</organism>
<dbReference type="Proteomes" id="UP000037178">
    <property type="component" value="Unassembled WGS sequence"/>
</dbReference>
<dbReference type="GO" id="GO:0032981">
    <property type="term" value="P:mitochondrial respiratory chain complex I assembly"/>
    <property type="evidence" value="ECO:0007669"/>
    <property type="project" value="TreeGrafter"/>
</dbReference>
<dbReference type="STRING" id="1675527.AIOL_003624"/>
<proteinExistence type="predicted"/>
<dbReference type="PANTHER" id="PTHR13847:SF287">
    <property type="entry name" value="FAD-DEPENDENT OXIDOREDUCTASE DOMAIN-CONTAINING PROTEIN 1"/>
    <property type="match status" value="1"/>
</dbReference>
<evidence type="ECO:0000256" key="1">
    <source>
        <dbReference type="ARBA" id="ARBA00023002"/>
    </source>
</evidence>
<dbReference type="GO" id="GO:0016491">
    <property type="term" value="F:oxidoreductase activity"/>
    <property type="evidence" value="ECO:0007669"/>
    <property type="project" value="UniProtKB-KW"/>
</dbReference>
<keyword evidence="1" id="KW-0560">Oxidoreductase</keyword>
<protein>
    <recommendedName>
        <fullName evidence="2">FAD dependent oxidoreductase domain-containing protein</fullName>
    </recommendedName>
</protein>
<keyword evidence="4" id="KW-1185">Reference proteome</keyword>